<dbReference type="RefSeq" id="WP_128416019.1">
    <property type="nucleotide sequence ID" value="NZ_MDEJ01000013.1"/>
</dbReference>
<evidence type="ECO:0000256" key="7">
    <source>
        <dbReference type="ARBA" id="ARBA00022741"/>
    </source>
</evidence>
<keyword evidence="6" id="KW-0479">Metal-binding</keyword>
<dbReference type="GO" id="GO:0002949">
    <property type="term" value="P:tRNA threonylcarbamoyladenosine modification"/>
    <property type="evidence" value="ECO:0007669"/>
    <property type="project" value="InterPro"/>
</dbReference>
<evidence type="ECO:0000256" key="4">
    <source>
        <dbReference type="ARBA" id="ARBA00022490"/>
    </source>
</evidence>
<comment type="caution">
    <text evidence="11">The sequence shown here is derived from an EMBL/GenBank/DDBJ whole genome shotgun (WGS) entry which is preliminary data.</text>
</comment>
<name>A0A2S7EZQ3_9XANT</name>
<evidence type="ECO:0000256" key="8">
    <source>
        <dbReference type="ARBA" id="ARBA00022840"/>
    </source>
</evidence>
<organism evidence="11 12">
    <name type="scientific">Xanthomonas populi</name>
    <dbReference type="NCBI Taxonomy" id="53414"/>
    <lineage>
        <taxon>Bacteria</taxon>
        <taxon>Pseudomonadati</taxon>
        <taxon>Pseudomonadota</taxon>
        <taxon>Gammaproteobacteria</taxon>
        <taxon>Lysobacterales</taxon>
        <taxon>Lysobacteraceae</taxon>
        <taxon>Xanthomonas</taxon>
    </lineage>
</organism>
<dbReference type="Proteomes" id="UP000239939">
    <property type="component" value="Unassembled WGS sequence"/>
</dbReference>
<comment type="similarity">
    <text evidence="2">Belongs to the TsaE family.</text>
</comment>
<keyword evidence="12" id="KW-1185">Reference proteome</keyword>
<keyword evidence="4" id="KW-0963">Cytoplasm</keyword>
<dbReference type="GO" id="GO:0016740">
    <property type="term" value="F:transferase activity"/>
    <property type="evidence" value="ECO:0007669"/>
    <property type="project" value="UniProtKB-KW"/>
</dbReference>
<evidence type="ECO:0000256" key="2">
    <source>
        <dbReference type="ARBA" id="ARBA00007599"/>
    </source>
</evidence>
<dbReference type="InterPro" id="IPR027417">
    <property type="entry name" value="P-loop_NTPase"/>
</dbReference>
<keyword evidence="8" id="KW-0067">ATP-binding</keyword>
<evidence type="ECO:0000256" key="1">
    <source>
        <dbReference type="ARBA" id="ARBA00004496"/>
    </source>
</evidence>
<dbReference type="AlphaFoldDB" id="A0A2S7EZQ3"/>
<dbReference type="OrthoDB" id="9800307at2"/>
<keyword evidence="5" id="KW-0819">tRNA processing</keyword>
<dbReference type="EMBL" id="MDEJ01000013">
    <property type="protein sequence ID" value="PPU98606.1"/>
    <property type="molecule type" value="Genomic_DNA"/>
</dbReference>
<proteinExistence type="inferred from homology"/>
<dbReference type="GO" id="GO:0005524">
    <property type="term" value="F:ATP binding"/>
    <property type="evidence" value="ECO:0007669"/>
    <property type="project" value="UniProtKB-KW"/>
</dbReference>
<dbReference type="PANTHER" id="PTHR33540:SF2">
    <property type="entry name" value="TRNA THREONYLCARBAMOYLADENOSINE BIOSYNTHESIS PROTEIN TSAE"/>
    <property type="match status" value="1"/>
</dbReference>
<dbReference type="Gene3D" id="3.40.50.300">
    <property type="entry name" value="P-loop containing nucleotide triphosphate hydrolases"/>
    <property type="match status" value="1"/>
</dbReference>
<evidence type="ECO:0000313" key="11">
    <source>
        <dbReference type="EMBL" id="PPU98606.1"/>
    </source>
</evidence>
<dbReference type="InterPro" id="IPR003442">
    <property type="entry name" value="T6A_TsaE"/>
</dbReference>
<protein>
    <recommendedName>
        <fullName evidence="3">tRNA threonylcarbamoyladenosine biosynthesis protein TsaE</fullName>
    </recommendedName>
    <alternativeName>
        <fullName evidence="10">t(6)A37 threonylcarbamoyladenosine biosynthesis protein TsaE</fullName>
    </alternativeName>
</protein>
<evidence type="ECO:0000256" key="10">
    <source>
        <dbReference type="ARBA" id="ARBA00032441"/>
    </source>
</evidence>
<comment type="subcellular location">
    <subcellularLocation>
        <location evidence="1">Cytoplasm</location>
    </subcellularLocation>
</comment>
<dbReference type="GO" id="GO:0046872">
    <property type="term" value="F:metal ion binding"/>
    <property type="evidence" value="ECO:0007669"/>
    <property type="project" value="UniProtKB-KW"/>
</dbReference>
<evidence type="ECO:0000256" key="6">
    <source>
        <dbReference type="ARBA" id="ARBA00022723"/>
    </source>
</evidence>
<accession>A0A2S7EZQ3</accession>
<gene>
    <name evidence="11" type="ORF">XpopCFBP1817_03520</name>
</gene>
<evidence type="ECO:0000256" key="5">
    <source>
        <dbReference type="ARBA" id="ARBA00022694"/>
    </source>
</evidence>
<dbReference type="SUPFAM" id="SSF52540">
    <property type="entry name" value="P-loop containing nucleoside triphosphate hydrolases"/>
    <property type="match status" value="1"/>
</dbReference>
<evidence type="ECO:0000256" key="3">
    <source>
        <dbReference type="ARBA" id="ARBA00019010"/>
    </source>
</evidence>
<dbReference type="GO" id="GO:0005737">
    <property type="term" value="C:cytoplasm"/>
    <property type="evidence" value="ECO:0007669"/>
    <property type="project" value="UniProtKB-SubCell"/>
</dbReference>
<reference evidence="12" key="1">
    <citation type="submission" date="2016-08" db="EMBL/GenBank/DDBJ databases">
        <authorList>
            <person name="Merda D."/>
            <person name="Briand M."/>
            <person name="Taghouti G."/>
            <person name="Carrere S."/>
            <person name="Gouzy J."/>
            <person name="Portier P."/>
            <person name="Jacques M.-A."/>
            <person name="Fischer-Le Saux M."/>
        </authorList>
    </citation>
    <scope>NUCLEOTIDE SEQUENCE [LARGE SCALE GENOMIC DNA]</scope>
    <source>
        <strain evidence="12">CFBP1817</strain>
    </source>
</reference>
<evidence type="ECO:0000313" key="12">
    <source>
        <dbReference type="Proteomes" id="UP000239939"/>
    </source>
</evidence>
<keyword evidence="11" id="KW-0808">Transferase</keyword>
<keyword evidence="9" id="KW-0460">Magnesium</keyword>
<dbReference type="Pfam" id="PF02367">
    <property type="entry name" value="TsaE"/>
    <property type="match status" value="1"/>
</dbReference>
<dbReference type="PANTHER" id="PTHR33540">
    <property type="entry name" value="TRNA THREONYLCARBAMOYLADENOSINE BIOSYNTHESIS PROTEIN TSAE"/>
    <property type="match status" value="1"/>
</dbReference>
<evidence type="ECO:0000256" key="9">
    <source>
        <dbReference type="ARBA" id="ARBA00022842"/>
    </source>
</evidence>
<dbReference type="NCBIfam" id="TIGR00150">
    <property type="entry name" value="T6A_YjeE"/>
    <property type="match status" value="1"/>
</dbReference>
<sequence>MSELSGQLADAQATETLGQALAATRPASAVVQLHGDLGAGKSTLARALLRALGVTGPIRSPTYTLVERYRLSTGDEAWHLDLYRIGHAGELDFLGLDEGSASLWLIEWPERGAGALPPVDLDVELAVEGVGRSIRLLGRSETGRGWLRQLAQQAQLQHLFASSQEE</sequence>
<keyword evidence="7" id="KW-0547">Nucleotide-binding</keyword>